<sequence length="104" mass="11674">MPAEAIEFGEWLSRVAVPAVRGRTLSESRARALTLRRTMDFLEICFVVEANVRMGHLMVPKWLQSLLDIGSFSGVAWITGAPGERHCATPAKSQLLPYENRKEF</sequence>
<comment type="caution">
    <text evidence="1">The sequence shown here is derived from an EMBL/GenBank/DDBJ whole genome shotgun (WGS) entry which is preliminary data.</text>
</comment>
<organism evidence="1 2">
    <name type="scientific">Arctia plantaginis</name>
    <name type="common">Wood tiger moth</name>
    <name type="synonym">Phalaena plantaginis</name>
    <dbReference type="NCBI Taxonomy" id="874455"/>
    <lineage>
        <taxon>Eukaryota</taxon>
        <taxon>Metazoa</taxon>
        <taxon>Ecdysozoa</taxon>
        <taxon>Arthropoda</taxon>
        <taxon>Hexapoda</taxon>
        <taxon>Insecta</taxon>
        <taxon>Pterygota</taxon>
        <taxon>Neoptera</taxon>
        <taxon>Endopterygota</taxon>
        <taxon>Lepidoptera</taxon>
        <taxon>Glossata</taxon>
        <taxon>Ditrysia</taxon>
        <taxon>Noctuoidea</taxon>
        <taxon>Erebidae</taxon>
        <taxon>Arctiinae</taxon>
        <taxon>Arctia</taxon>
    </lineage>
</organism>
<evidence type="ECO:0000313" key="2">
    <source>
        <dbReference type="Proteomes" id="UP000494256"/>
    </source>
</evidence>
<dbReference type="EMBL" id="CADEBD010000309">
    <property type="protein sequence ID" value="CAB3240111.1"/>
    <property type="molecule type" value="Genomic_DNA"/>
</dbReference>
<proteinExistence type="predicted"/>
<accession>A0A8S1A6U7</accession>
<evidence type="ECO:0000313" key="1">
    <source>
        <dbReference type="EMBL" id="CAB3240111.1"/>
    </source>
</evidence>
<gene>
    <name evidence="1" type="ORF">APLA_LOCUS8833</name>
</gene>
<dbReference type="AlphaFoldDB" id="A0A8S1A6U7"/>
<reference evidence="1 2" key="1">
    <citation type="submission" date="2020-04" db="EMBL/GenBank/DDBJ databases">
        <authorList>
            <person name="Wallbank WR R."/>
            <person name="Pardo Diaz C."/>
            <person name="Kozak K."/>
            <person name="Martin S."/>
            <person name="Jiggins C."/>
            <person name="Moest M."/>
            <person name="Warren A I."/>
            <person name="Byers J.R.P. K."/>
            <person name="Montejo-Kovacevich G."/>
            <person name="Yen C E."/>
        </authorList>
    </citation>
    <scope>NUCLEOTIDE SEQUENCE [LARGE SCALE GENOMIC DNA]</scope>
</reference>
<dbReference type="OrthoDB" id="6288097at2759"/>
<protein>
    <submittedName>
        <fullName evidence="1">Uncharacterized protein</fullName>
    </submittedName>
</protein>
<name>A0A8S1A6U7_ARCPL</name>
<dbReference type="Proteomes" id="UP000494256">
    <property type="component" value="Unassembled WGS sequence"/>
</dbReference>